<dbReference type="InterPro" id="IPR013096">
    <property type="entry name" value="Cupin_2"/>
</dbReference>
<evidence type="ECO:0000313" key="4">
    <source>
        <dbReference type="Proteomes" id="UP000578449"/>
    </source>
</evidence>
<feature type="domain" description="HTH cro/C1-type" evidence="2">
    <location>
        <begin position="17"/>
        <end position="71"/>
    </location>
</feature>
<dbReference type="CDD" id="cd02209">
    <property type="entry name" value="cupin_XRE_C"/>
    <property type="match status" value="1"/>
</dbReference>
<dbReference type="SUPFAM" id="SSF51182">
    <property type="entry name" value="RmlC-like cupins"/>
    <property type="match status" value="1"/>
</dbReference>
<dbReference type="PANTHER" id="PTHR46797">
    <property type="entry name" value="HTH-TYPE TRANSCRIPTIONAL REGULATOR"/>
    <property type="match status" value="1"/>
</dbReference>
<dbReference type="GO" id="GO:0003700">
    <property type="term" value="F:DNA-binding transcription factor activity"/>
    <property type="evidence" value="ECO:0007669"/>
    <property type="project" value="TreeGrafter"/>
</dbReference>
<gene>
    <name evidence="3" type="ORF">HNP84_009020</name>
</gene>
<dbReference type="AlphaFoldDB" id="A0A840PQA2"/>
<keyword evidence="1" id="KW-0238">DNA-binding</keyword>
<evidence type="ECO:0000259" key="2">
    <source>
        <dbReference type="PROSITE" id="PS50943"/>
    </source>
</evidence>
<dbReference type="EMBL" id="JACHGN010000028">
    <property type="protein sequence ID" value="MBB5139257.1"/>
    <property type="molecule type" value="Genomic_DNA"/>
</dbReference>
<dbReference type="InterPro" id="IPR050807">
    <property type="entry name" value="TransReg_Diox_bact_type"/>
</dbReference>
<dbReference type="Pfam" id="PF07883">
    <property type="entry name" value="Cupin_2"/>
    <property type="match status" value="1"/>
</dbReference>
<dbReference type="CDD" id="cd00093">
    <property type="entry name" value="HTH_XRE"/>
    <property type="match status" value="1"/>
</dbReference>
<evidence type="ECO:0000313" key="3">
    <source>
        <dbReference type="EMBL" id="MBB5139257.1"/>
    </source>
</evidence>
<dbReference type="InterPro" id="IPR001387">
    <property type="entry name" value="Cro/C1-type_HTH"/>
</dbReference>
<dbReference type="Pfam" id="PF01381">
    <property type="entry name" value="HTH_3"/>
    <property type="match status" value="1"/>
</dbReference>
<keyword evidence="4" id="KW-1185">Reference proteome</keyword>
<evidence type="ECO:0000256" key="1">
    <source>
        <dbReference type="ARBA" id="ARBA00023125"/>
    </source>
</evidence>
<protein>
    <submittedName>
        <fullName evidence="3">Transcriptional regulator with XRE-family HTH domain</fullName>
    </submittedName>
</protein>
<organism evidence="3 4">
    <name type="scientific">Thermocatellispora tengchongensis</name>
    <dbReference type="NCBI Taxonomy" id="1073253"/>
    <lineage>
        <taxon>Bacteria</taxon>
        <taxon>Bacillati</taxon>
        <taxon>Actinomycetota</taxon>
        <taxon>Actinomycetes</taxon>
        <taxon>Streptosporangiales</taxon>
        <taxon>Streptosporangiaceae</taxon>
        <taxon>Thermocatellispora</taxon>
    </lineage>
</organism>
<dbReference type="PANTHER" id="PTHR46797:SF1">
    <property type="entry name" value="METHYLPHOSPHONATE SYNTHASE"/>
    <property type="match status" value="1"/>
</dbReference>
<dbReference type="Gene3D" id="1.10.260.40">
    <property type="entry name" value="lambda repressor-like DNA-binding domains"/>
    <property type="match status" value="1"/>
</dbReference>
<dbReference type="InterPro" id="IPR010982">
    <property type="entry name" value="Lambda_DNA-bd_dom_sf"/>
</dbReference>
<dbReference type="PROSITE" id="PS50943">
    <property type="entry name" value="HTH_CROC1"/>
    <property type="match status" value="1"/>
</dbReference>
<name>A0A840PQA2_9ACTN</name>
<dbReference type="GO" id="GO:0003677">
    <property type="term" value="F:DNA binding"/>
    <property type="evidence" value="ECO:0007669"/>
    <property type="project" value="UniProtKB-KW"/>
</dbReference>
<dbReference type="InterPro" id="IPR011051">
    <property type="entry name" value="RmlC_Cupin_sf"/>
</dbReference>
<dbReference type="SMART" id="SM00530">
    <property type="entry name" value="HTH_XRE"/>
    <property type="match status" value="1"/>
</dbReference>
<dbReference type="GO" id="GO:0005829">
    <property type="term" value="C:cytosol"/>
    <property type="evidence" value="ECO:0007669"/>
    <property type="project" value="TreeGrafter"/>
</dbReference>
<accession>A0A840PQA2</accession>
<sequence>MADDELEHVLTAVGPRLRELRRARGTTLAALSEKTGISVSTLSRLESGQRKPTLELLLPLAKAYAVPLDELVGAPDTGDPRITPRPITRDGRTYVPLTRHLGGLLAYKHILPVGDGQGRRPRQATHEGYEWLYVLSGKLRLALGEHDLVLVPGEAAEFDTRVPHGFGNAGDQPVEFLVLFGPQGERIHVRARPKKAAS</sequence>
<comment type="caution">
    <text evidence="3">The sequence shown here is derived from an EMBL/GenBank/DDBJ whole genome shotgun (WGS) entry which is preliminary data.</text>
</comment>
<proteinExistence type="predicted"/>
<dbReference type="Gene3D" id="2.60.120.10">
    <property type="entry name" value="Jelly Rolls"/>
    <property type="match status" value="1"/>
</dbReference>
<reference evidence="3 4" key="1">
    <citation type="submission" date="2020-08" db="EMBL/GenBank/DDBJ databases">
        <title>Genomic Encyclopedia of Type Strains, Phase IV (KMG-IV): sequencing the most valuable type-strain genomes for metagenomic binning, comparative biology and taxonomic classification.</title>
        <authorList>
            <person name="Goeker M."/>
        </authorList>
    </citation>
    <scope>NUCLEOTIDE SEQUENCE [LARGE SCALE GENOMIC DNA]</scope>
    <source>
        <strain evidence="3 4">DSM 45615</strain>
    </source>
</reference>
<dbReference type="SUPFAM" id="SSF47413">
    <property type="entry name" value="lambda repressor-like DNA-binding domains"/>
    <property type="match status" value="1"/>
</dbReference>
<dbReference type="InterPro" id="IPR014710">
    <property type="entry name" value="RmlC-like_jellyroll"/>
</dbReference>
<dbReference type="Proteomes" id="UP000578449">
    <property type="component" value="Unassembled WGS sequence"/>
</dbReference>
<dbReference type="RefSeq" id="WP_185056093.1">
    <property type="nucleotide sequence ID" value="NZ_BAABIX010000026.1"/>
</dbReference>